<dbReference type="InterPro" id="IPR024727">
    <property type="entry name" value="NAD_Glu_DH_N_ACT1"/>
</dbReference>
<evidence type="ECO:0000259" key="5">
    <source>
        <dbReference type="Pfam" id="PF21076"/>
    </source>
</evidence>
<dbReference type="EMBL" id="JAVRIC010000021">
    <property type="protein sequence ID" value="MDT0498458.1"/>
    <property type="molecule type" value="Genomic_DNA"/>
</dbReference>
<dbReference type="PANTHER" id="PTHR43403">
    <property type="entry name" value="NAD-SPECIFIC GLUTAMATE DEHYDROGENASE"/>
    <property type="match status" value="1"/>
</dbReference>
<dbReference type="InterPro" id="IPR007780">
    <property type="entry name" value="NAD_Glu_DH_bac"/>
</dbReference>
<gene>
    <name evidence="7" type="ORF">RM530_13985</name>
</gene>
<dbReference type="SUPFAM" id="SSF53223">
    <property type="entry name" value="Aminoacid dehydrogenase-like, N-terminal domain"/>
    <property type="match status" value="1"/>
</dbReference>
<dbReference type="InterPro" id="IPR028971">
    <property type="entry name" value="NAD-GDH_cat"/>
</dbReference>
<keyword evidence="8" id="KW-1185">Reference proteome</keyword>
<dbReference type="Pfam" id="PF21075">
    <property type="entry name" value="GDH_ACT1"/>
    <property type="match status" value="1"/>
</dbReference>
<dbReference type="InterPro" id="IPR049064">
    <property type="entry name" value="NAD_Glu_DH_ACT3"/>
</dbReference>
<accession>A0ABU2WKP2</accession>
<dbReference type="InterPro" id="IPR048381">
    <property type="entry name" value="GDH_C"/>
</dbReference>
<dbReference type="PANTHER" id="PTHR43403:SF1">
    <property type="entry name" value="NAD-SPECIFIC GLUTAMATE DEHYDROGENASE"/>
    <property type="match status" value="1"/>
</dbReference>
<dbReference type="Pfam" id="PF05088">
    <property type="entry name" value="Bac_GDH_CD"/>
    <property type="match status" value="1"/>
</dbReference>
<comment type="caution">
    <text evidence="7">The sequence shown here is derived from an EMBL/GenBank/DDBJ whole genome shotgun (WGS) entry which is preliminary data.</text>
</comment>
<sequence>MRERSPEDETQQHLEFVLAQLDALAAAEVGPQEQARFLPFLRHYYEIASLDGFRARTPEDLFQVARQHFELARERAQGQLKVVVRPPLEPGAAGSRGFATLDSVVDDMPFLVDTVTMAIHDAGSAIDWSDHPLMRIRRDAQGTLQQAMALGADDSTAPRESLIHIEFEALANEADYAELQRTVERLLADLRVVIDDFPAIRSQLSEVVRQLDQVPHGADPEEYSEAQAFLRWLDDGRFTFLGYVRSLAEVAESGAVSLRTVPENGLGLSRQNGRFADVEKFIAPQDELNRHIQHSGRLIVVTKANTRSPIHHPQVMDSISVKQFAADGTVQGTHRFVGLFSTEAYYSRPRYIPLIRRKAAYVMQRAGVPEDSHSGKQLRDILHQLPRDELLQSSEDELFDICMGIRALHDRLQLKLFMRRDRYGRFYSCLVYLPRDRYSREIRERIGTELMEICNGLSLERNVDFMRGGLARIHYTVHTPPGTRIPLSTEDVQTRLLKATRSWRDELRDVLMRVPSDAVRHSAERFADAFPLYYTELTTPLEAAADIQYLLQLSEQAPVLPRLMIDTGAEAAQAVGLKLYSWARPIELSDVLPTLENFGLRVIRQEPTEIDPRGGTPCWIQEFDIRVLAPSELSAERQKSAFESAFSKCWSGETENDGLNRLVLFAGLEWRQVVCVRTLLKYLIQTGLPYSQDYMERLLSDHAPITRQLVRLFETRFDPQMAAAAREAEAAAIDEDLQQRLDQVATLDGDRVLRAFLATIEAVLRTNYYQPRADGGSKSYISIKLDSSRVPELPQPLPMFEIFVYAPEVEGIHLRGGKVARGGLRWSDRRQDFRTEVLGLMKAQMVKNAVIVPVGAKGGFVVKRGDASNREAWLKAGVECYKTFIRGLLDITDNRVADDIVPPADVLRYDEDDPYLVVAADKGTATFSDTANGISAEYGFWMGDAFASGGSAGYDHKKMGITARGAWESVKRHFRELGKDIQNEEFTVVGVGDMSGDVFGNGMLLSRHIRLIAAFDHRHIFIDPNPDAATSYAERERMFALPRSSWDDYDRTLLSEGGGIWPRSAKQIKVSTQVQEALGLSQDSHAPNELLRAILKAPVDLLWNGGIGTYVKSHDQSNAEVGDRANDMIRVNGAELRCKVVGEGGNLGLTQLGRVEYALAGGRINTDAIDNSGGVHSSDREVNIKIPLNRLMNETGFSVEERNPLLVSMTEDVARAVLADSYVQSLALSLLEHEAASRLDEHANLIRTLEKDGLLARAVEYLPDDEGLKERRARNLGLSRPELAVLLSYAKISLFGALDASEVPDDPFFTRDLLSYFAPVLVQRYGERLQRHRLKREIIATILSNAIVNRMGFAYAHRFADDQGVSRAEVVKAYAMAHEIFDGDSYWLPIQALDNQIDAQLQLRLYSRASGLMKHATNWLVNHRWPSKPIAEAVDFFEQPIKEIAGLLPESLPGSYREEWQRARAAMIAEGVPEDVATTLANTLALGSAPDIVELAAAAEVAVAQATAAYFLVGERLRVLWLLGAVNGLVVRGRWQALARTTLRDDIYRLHRSIVADVLAQSGGPPQARFESWLKANEARVQFCEQRMVALQASGTQDFMTLAVGVRELRKLHRT</sequence>
<feature type="domain" description="NAD-glutamate dehydrogenase catalytic" evidence="2">
    <location>
        <begin position="737"/>
        <end position="1230"/>
    </location>
</feature>
<feature type="domain" description="NAD-glutamate dehydrogenase ACT2" evidence="5">
    <location>
        <begin position="415"/>
        <end position="503"/>
    </location>
</feature>
<feature type="domain" description="NAD-specific glutamate dehydrogenase C-terminal" evidence="3">
    <location>
        <begin position="1276"/>
        <end position="1610"/>
    </location>
</feature>
<dbReference type="PIRSF" id="PIRSF036761">
    <property type="entry name" value="GDH_Mll4104"/>
    <property type="match status" value="1"/>
</dbReference>
<name>A0ABU2WKP2_9GAMM</name>
<dbReference type="Pfam" id="PF21073">
    <property type="entry name" value="GDH_HM1"/>
    <property type="match status" value="1"/>
</dbReference>
<reference evidence="7 8" key="1">
    <citation type="submission" date="2023-09" db="EMBL/GenBank/DDBJ databases">
        <authorList>
            <person name="Rey-Velasco X."/>
        </authorList>
    </citation>
    <scope>NUCLEOTIDE SEQUENCE [LARGE SCALE GENOMIC DNA]</scope>
    <source>
        <strain evidence="7 8">W345</strain>
    </source>
</reference>
<evidence type="ECO:0000259" key="6">
    <source>
        <dbReference type="Pfam" id="PF21077"/>
    </source>
</evidence>
<dbReference type="EC" id="1.4.1.2" evidence="7"/>
<dbReference type="Proteomes" id="UP001254608">
    <property type="component" value="Unassembled WGS sequence"/>
</dbReference>
<dbReference type="RefSeq" id="WP_311365866.1">
    <property type="nucleotide sequence ID" value="NZ_JAVRIC010000021.1"/>
</dbReference>
<feature type="domain" description="NAD-glutamate dehydrogenase N-terminal ACT1" evidence="4">
    <location>
        <begin position="40"/>
        <end position="181"/>
    </location>
</feature>
<dbReference type="Gene3D" id="3.40.50.720">
    <property type="entry name" value="NAD(P)-binding Rossmann-like Domain"/>
    <property type="match status" value="1"/>
</dbReference>
<evidence type="ECO:0000313" key="8">
    <source>
        <dbReference type="Proteomes" id="UP001254608"/>
    </source>
</evidence>
<dbReference type="Pfam" id="PF21078">
    <property type="entry name" value="GDH_HM3"/>
    <property type="match status" value="1"/>
</dbReference>
<dbReference type="InterPro" id="IPR036291">
    <property type="entry name" value="NAD(P)-bd_dom_sf"/>
</dbReference>
<feature type="domain" description="NAD-glutamate dehydrogenase ACT3" evidence="6">
    <location>
        <begin position="570"/>
        <end position="634"/>
    </location>
</feature>
<evidence type="ECO:0000259" key="4">
    <source>
        <dbReference type="Pfam" id="PF21075"/>
    </source>
</evidence>
<dbReference type="Pfam" id="PF21077">
    <property type="entry name" value="GDH_ACT3"/>
    <property type="match status" value="1"/>
</dbReference>
<dbReference type="Pfam" id="PF21074">
    <property type="entry name" value="GDH_C"/>
    <property type="match status" value="1"/>
</dbReference>
<evidence type="ECO:0000313" key="7">
    <source>
        <dbReference type="EMBL" id="MDT0498458.1"/>
    </source>
</evidence>
<dbReference type="SUPFAM" id="SSF51735">
    <property type="entry name" value="NAD(P)-binding Rossmann-fold domains"/>
    <property type="match status" value="1"/>
</dbReference>
<dbReference type="InterPro" id="IPR046346">
    <property type="entry name" value="Aminoacid_DH-like_N_sf"/>
</dbReference>
<dbReference type="Pfam" id="PF21076">
    <property type="entry name" value="GDH_ACT2"/>
    <property type="match status" value="1"/>
</dbReference>
<proteinExistence type="predicted"/>
<organism evidence="7 8">
    <name type="scientific">Banduia mediterranea</name>
    <dbReference type="NCBI Taxonomy" id="3075609"/>
    <lineage>
        <taxon>Bacteria</taxon>
        <taxon>Pseudomonadati</taxon>
        <taxon>Pseudomonadota</taxon>
        <taxon>Gammaproteobacteria</taxon>
        <taxon>Nevskiales</taxon>
        <taxon>Algiphilaceae</taxon>
        <taxon>Banduia</taxon>
    </lineage>
</organism>
<dbReference type="GO" id="GO:0004352">
    <property type="term" value="F:glutamate dehydrogenase (NAD+) activity"/>
    <property type="evidence" value="ECO:0007669"/>
    <property type="project" value="UniProtKB-EC"/>
</dbReference>
<evidence type="ECO:0000259" key="3">
    <source>
        <dbReference type="Pfam" id="PF21074"/>
    </source>
</evidence>
<dbReference type="InterPro" id="IPR049059">
    <property type="entry name" value="NAD_Glu_DH_HM1"/>
</dbReference>
<keyword evidence="1 7" id="KW-0560">Oxidoreductase</keyword>
<evidence type="ECO:0000259" key="2">
    <source>
        <dbReference type="Pfam" id="PF05088"/>
    </source>
</evidence>
<evidence type="ECO:0000256" key="1">
    <source>
        <dbReference type="ARBA" id="ARBA00023002"/>
    </source>
</evidence>
<protein>
    <submittedName>
        <fullName evidence="7">NAD-glutamate dehydrogenase</fullName>
        <ecNumber evidence="7">1.4.1.2</ecNumber>
    </submittedName>
</protein>
<dbReference type="InterPro" id="IPR049056">
    <property type="entry name" value="NAD_Glu_DH_HM3"/>
</dbReference>
<dbReference type="InterPro" id="IPR049062">
    <property type="entry name" value="NAD_Glu_DH_ACT2"/>
</dbReference>